<feature type="domain" description="DNA methylase adenine-specific" evidence="7">
    <location>
        <begin position="20"/>
        <end position="241"/>
    </location>
</feature>
<dbReference type="InterPro" id="IPR003356">
    <property type="entry name" value="DNA_methylase_A-5"/>
</dbReference>
<evidence type="ECO:0000313" key="8">
    <source>
        <dbReference type="EMBL" id="RRD31143.1"/>
    </source>
</evidence>
<organism evidence="8 9">
    <name type="scientific">Streptococcus minor</name>
    <dbReference type="NCBI Taxonomy" id="229549"/>
    <lineage>
        <taxon>Bacteria</taxon>
        <taxon>Bacillati</taxon>
        <taxon>Bacillota</taxon>
        <taxon>Bacilli</taxon>
        <taxon>Lactobacillales</taxon>
        <taxon>Streptococcaceae</taxon>
        <taxon>Streptococcus</taxon>
    </lineage>
</organism>
<keyword evidence="5" id="KW-0238">DNA-binding</keyword>
<dbReference type="PANTHER" id="PTHR33841">
    <property type="entry name" value="DNA METHYLTRANSFERASE YEEA-RELATED"/>
    <property type="match status" value="1"/>
</dbReference>
<dbReference type="GO" id="GO:0008170">
    <property type="term" value="F:N-methyltransferase activity"/>
    <property type="evidence" value="ECO:0007669"/>
    <property type="project" value="InterPro"/>
</dbReference>
<evidence type="ECO:0000313" key="9">
    <source>
        <dbReference type="Proteomes" id="UP000281771"/>
    </source>
</evidence>
<comment type="catalytic activity">
    <reaction evidence="6">
        <text>a 2'-deoxyadenosine in DNA + S-adenosyl-L-methionine = an N(6)-methyl-2'-deoxyadenosine in DNA + S-adenosyl-L-homocysteine + H(+)</text>
        <dbReference type="Rhea" id="RHEA:15197"/>
        <dbReference type="Rhea" id="RHEA-COMP:12418"/>
        <dbReference type="Rhea" id="RHEA-COMP:12419"/>
        <dbReference type="ChEBI" id="CHEBI:15378"/>
        <dbReference type="ChEBI" id="CHEBI:57856"/>
        <dbReference type="ChEBI" id="CHEBI:59789"/>
        <dbReference type="ChEBI" id="CHEBI:90615"/>
        <dbReference type="ChEBI" id="CHEBI:90616"/>
        <dbReference type="EC" id="2.1.1.72"/>
    </reaction>
</comment>
<evidence type="ECO:0000256" key="6">
    <source>
        <dbReference type="ARBA" id="ARBA00047942"/>
    </source>
</evidence>
<dbReference type="InterPro" id="IPR050953">
    <property type="entry name" value="N4_N6_ade-DNA_methylase"/>
</dbReference>
<evidence type="ECO:0000256" key="3">
    <source>
        <dbReference type="ARBA" id="ARBA00022679"/>
    </source>
</evidence>
<name>A0A3P1VFB7_9STRE</name>
<dbReference type="InterPro" id="IPR029063">
    <property type="entry name" value="SAM-dependent_MTases_sf"/>
</dbReference>
<keyword evidence="2 8" id="KW-0489">Methyltransferase</keyword>
<dbReference type="InterPro" id="IPR002052">
    <property type="entry name" value="DNA_methylase_N6_adenine_CS"/>
</dbReference>
<dbReference type="EC" id="2.1.1.72" evidence="1"/>
<evidence type="ECO:0000256" key="2">
    <source>
        <dbReference type="ARBA" id="ARBA00022603"/>
    </source>
</evidence>
<evidence type="ECO:0000256" key="4">
    <source>
        <dbReference type="ARBA" id="ARBA00022747"/>
    </source>
</evidence>
<evidence type="ECO:0000259" key="7">
    <source>
        <dbReference type="Pfam" id="PF02384"/>
    </source>
</evidence>
<comment type="caution">
    <text evidence="8">The sequence shown here is derived from an EMBL/GenBank/DDBJ whole genome shotgun (WGS) entry which is preliminary data.</text>
</comment>
<accession>A0A3P1VFB7</accession>
<keyword evidence="9" id="KW-1185">Reference proteome</keyword>
<dbReference type="EMBL" id="RQZA01000006">
    <property type="protein sequence ID" value="RRD31143.1"/>
    <property type="molecule type" value="Genomic_DNA"/>
</dbReference>
<dbReference type="GO" id="GO:0009007">
    <property type="term" value="F:site-specific DNA-methyltransferase (adenine-specific) activity"/>
    <property type="evidence" value="ECO:0007669"/>
    <property type="project" value="UniProtKB-EC"/>
</dbReference>
<sequence>MNNFDNFLQISGDFEKNLEKEYKKSKGIYYTDVRLSYKIIEFLKLDPTKSFYEPNCGSGSFIYAAKYYGFEKLYGADIDKTMTSICRKMTGLKANQIKTLDTIGNSSHVILKKFGVQEKFDYIVGNPPYVPLTQNIKIKSDDYFFLRDVKDSGNNLFVAAIYRAIESLAEKGKVSFIIPKNFLHIMSYGILRKRILKEFTIHSIIDLGKYFKGVRGEQIVFTFINKRPIGNEIKFCRLSDNLEIIELSKVKQSFYSNEILFFESNQSYELYKKMNQNYQKFQDICTGYVGRGKSKEKGSVAGKDIRKFGFKNRNVPRKGNKVFIQNIYSAEAGVIASFGGDLLATETVTVLTDGDEKMCRYILGILHSRLCNYYLLKFCFNNSSLTMHTDARYLKKVPLVREEETFNQVINVVRQLEKVEYMSSTWFEFLEALNDLVYKMYKITPAESRYIDSEMKKIQSEKWDASE</sequence>
<dbReference type="PROSITE" id="PS00092">
    <property type="entry name" value="N6_MTASE"/>
    <property type="match status" value="1"/>
</dbReference>
<dbReference type="Pfam" id="PF02384">
    <property type="entry name" value="N6_Mtase"/>
    <property type="match status" value="1"/>
</dbReference>
<dbReference type="GO" id="GO:0032259">
    <property type="term" value="P:methylation"/>
    <property type="evidence" value="ECO:0007669"/>
    <property type="project" value="UniProtKB-KW"/>
</dbReference>
<dbReference type="Proteomes" id="UP000281771">
    <property type="component" value="Unassembled WGS sequence"/>
</dbReference>
<dbReference type="Gene3D" id="3.40.50.150">
    <property type="entry name" value="Vaccinia Virus protein VP39"/>
    <property type="match status" value="1"/>
</dbReference>
<dbReference type="SUPFAM" id="SSF53335">
    <property type="entry name" value="S-adenosyl-L-methionine-dependent methyltransferases"/>
    <property type="match status" value="1"/>
</dbReference>
<gene>
    <name evidence="8" type="ORF">EII38_07220</name>
</gene>
<dbReference type="GO" id="GO:0003677">
    <property type="term" value="F:DNA binding"/>
    <property type="evidence" value="ECO:0007669"/>
    <property type="project" value="UniProtKB-KW"/>
</dbReference>
<protein>
    <recommendedName>
        <fullName evidence="1">site-specific DNA-methyltransferase (adenine-specific)</fullName>
        <ecNumber evidence="1">2.1.1.72</ecNumber>
    </recommendedName>
</protein>
<reference evidence="8 9" key="1">
    <citation type="submission" date="2018-11" db="EMBL/GenBank/DDBJ databases">
        <title>Genomes From Bacteria Associated with the Canine Oral Cavity: a Test Case for Automated Genome-Based Taxonomic Assignment.</title>
        <authorList>
            <person name="Coil D.A."/>
            <person name="Jospin G."/>
            <person name="Darling A.E."/>
            <person name="Wallis C."/>
            <person name="Davis I.J."/>
            <person name="Harris S."/>
            <person name="Eisen J.A."/>
            <person name="Holcombe L.J."/>
            <person name="O'Flynn C."/>
        </authorList>
    </citation>
    <scope>NUCLEOTIDE SEQUENCE [LARGE SCALE GENOMIC DNA]</scope>
    <source>
        <strain evidence="8 9">OH4621_COT-116</strain>
    </source>
</reference>
<dbReference type="GO" id="GO:0009307">
    <property type="term" value="P:DNA restriction-modification system"/>
    <property type="evidence" value="ECO:0007669"/>
    <property type="project" value="UniProtKB-KW"/>
</dbReference>
<dbReference type="PRINTS" id="PR00507">
    <property type="entry name" value="N12N6MTFRASE"/>
</dbReference>
<keyword evidence="3 8" id="KW-0808">Transferase</keyword>
<dbReference type="AlphaFoldDB" id="A0A3P1VFB7"/>
<keyword evidence="4" id="KW-0680">Restriction system</keyword>
<evidence type="ECO:0000256" key="1">
    <source>
        <dbReference type="ARBA" id="ARBA00011900"/>
    </source>
</evidence>
<proteinExistence type="predicted"/>
<dbReference type="PANTHER" id="PTHR33841:SF6">
    <property type="entry name" value="TYPE II METHYLTRANSFERASE M.HINDII"/>
    <property type="match status" value="1"/>
</dbReference>
<evidence type="ECO:0000256" key="5">
    <source>
        <dbReference type="ARBA" id="ARBA00023125"/>
    </source>
</evidence>